<keyword evidence="1" id="KW-0732">Signal</keyword>
<dbReference type="PANTHER" id="PTHR21666:SF289">
    <property type="entry name" value="L-ALA--D-GLU ENDOPEPTIDASE"/>
    <property type="match status" value="1"/>
</dbReference>
<dbReference type="Gene3D" id="2.70.70.10">
    <property type="entry name" value="Glucose Permease (Domain IIA)"/>
    <property type="match status" value="2"/>
</dbReference>
<keyword evidence="5" id="KW-1185">Reference proteome</keyword>
<organism evidence="4 5">
    <name type="scientific">Propionibacterium ruminifibrarum</name>
    <dbReference type="NCBI Taxonomy" id="1962131"/>
    <lineage>
        <taxon>Bacteria</taxon>
        <taxon>Bacillati</taxon>
        <taxon>Actinomycetota</taxon>
        <taxon>Actinomycetes</taxon>
        <taxon>Propionibacteriales</taxon>
        <taxon>Propionibacteriaceae</taxon>
        <taxon>Propionibacterium</taxon>
    </lineage>
</organism>
<keyword evidence="2" id="KW-0472">Membrane</keyword>
<dbReference type="InterPro" id="IPR050570">
    <property type="entry name" value="Cell_wall_metabolism_enzyme"/>
</dbReference>
<dbReference type="InterPro" id="IPR016047">
    <property type="entry name" value="M23ase_b-sheet_dom"/>
</dbReference>
<dbReference type="AlphaFoldDB" id="A0A375I3J6"/>
<feature type="domain" description="M23ase beta-sheet core" evidence="3">
    <location>
        <begin position="87"/>
        <end position="179"/>
    </location>
</feature>
<evidence type="ECO:0000313" key="4">
    <source>
        <dbReference type="EMBL" id="SPF67772.1"/>
    </source>
</evidence>
<dbReference type="SUPFAM" id="SSF51261">
    <property type="entry name" value="Duplicated hybrid motif"/>
    <property type="match status" value="2"/>
</dbReference>
<evidence type="ECO:0000313" key="5">
    <source>
        <dbReference type="Proteomes" id="UP000265962"/>
    </source>
</evidence>
<dbReference type="RefSeq" id="WP_182858556.1">
    <property type="nucleotide sequence ID" value="NZ_OMOH01000002.1"/>
</dbReference>
<accession>A0A375I3J6</accession>
<feature type="domain" description="M23ase beta-sheet core" evidence="3">
    <location>
        <begin position="250"/>
        <end position="351"/>
    </location>
</feature>
<reference evidence="5" key="1">
    <citation type="submission" date="2018-02" db="EMBL/GenBank/DDBJ databases">
        <authorList>
            <person name="Hornung B."/>
        </authorList>
    </citation>
    <scope>NUCLEOTIDE SEQUENCE [LARGE SCALE GENOMIC DNA]</scope>
</reference>
<gene>
    <name evidence="4" type="ORF">PROPJV5_0731</name>
</gene>
<dbReference type="GO" id="GO:0004222">
    <property type="term" value="F:metalloendopeptidase activity"/>
    <property type="evidence" value="ECO:0007669"/>
    <property type="project" value="TreeGrafter"/>
</dbReference>
<evidence type="ECO:0000256" key="2">
    <source>
        <dbReference type="SAM" id="Phobius"/>
    </source>
</evidence>
<dbReference type="Pfam" id="PF01551">
    <property type="entry name" value="Peptidase_M23"/>
    <property type="match status" value="2"/>
</dbReference>
<dbReference type="EMBL" id="OMOH01000002">
    <property type="protein sequence ID" value="SPF67772.1"/>
    <property type="molecule type" value="Genomic_DNA"/>
</dbReference>
<name>A0A375I3J6_9ACTN</name>
<keyword evidence="2" id="KW-1133">Transmembrane helix</keyword>
<dbReference type="CDD" id="cd12797">
    <property type="entry name" value="M23_peptidase"/>
    <property type="match status" value="2"/>
</dbReference>
<evidence type="ECO:0000256" key="1">
    <source>
        <dbReference type="ARBA" id="ARBA00022729"/>
    </source>
</evidence>
<dbReference type="InterPro" id="IPR011055">
    <property type="entry name" value="Dup_hybrid_motif"/>
</dbReference>
<keyword evidence="2" id="KW-0812">Transmembrane</keyword>
<dbReference type="Proteomes" id="UP000265962">
    <property type="component" value="Unassembled WGS sequence"/>
</dbReference>
<sequence length="356" mass="37390">MTSTPGTWNDDARAAWPGAARHAHRRAAVSRGRFARLARGFLVLLQCLVVLAAASGGTARADGTRVIPIDGPVLRGFDPPAEKWLAGHRGVDLGGIDGDVVHAAADGTVTFVGTIDGVQMLTVTHAGGLRTTYQPVAATVARGDRVMAGQQIGTLLTGHCPGQACLHLGLKRGDEYLDPLAWINRDKGTGDVSLLPSDAAVHQVLPSWWVERLRRAAADSNAKAPGWPADGPVTSPFSNRINPILGTYELHDGLDIGASCGSPVRAAWSGTVTYAAPMQGFGNRVEVDHGTMEGRHRSSSYNHLADESIGLVRVGDHVEAGQVIAYVGTTGLSTGCHLHFSVYLDGTAVDPAPYLP</sequence>
<evidence type="ECO:0000259" key="3">
    <source>
        <dbReference type="Pfam" id="PF01551"/>
    </source>
</evidence>
<proteinExistence type="predicted"/>
<dbReference type="PANTHER" id="PTHR21666">
    <property type="entry name" value="PEPTIDASE-RELATED"/>
    <property type="match status" value="1"/>
</dbReference>
<feature type="transmembrane region" description="Helical" evidence="2">
    <location>
        <begin position="40"/>
        <end position="59"/>
    </location>
</feature>
<protein>
    <submittedName>
        <fullName evidence="4">Peptidase family M23</fullName>
    </submittedName>
</protein>